<dbReference type="Pfam" id="PF00563">
    <property type="entry name" value="EAL"/>
    <property type="match status" value="1"/>
</dbReference>
<dbReference type="InterPro" id="IPR000700">
    <property type="entry name" value="PAS-assoc_C"/>
</dbReference>
<dbReference type="FunFam" id="3.30.70.270:FF:000001">
    <property type="entry name" value="Diguanylate cyclase domain protein"/>
    <property type="match status" value="1"/>
</dbReference>
<feature type="transmembrane region" description="Helical" evidence="1">
    <location>
        <begin position="152"/>
        <end position="171"/>
    </location>
</feature>
<organism evidence="6 7">
    <name type="scientific">Mycolicibacterium chlorophenolicum</name>
    <dbReference type="NCBI Taxonomy" id="37916"/>
    <lineage>
        <taxon>Bacteria</taxon>
        <taxon>Bacillati</taxon>
        <taxon>Actinomycetota</taxon>
        <taxon>Actinomycetes</taxon>
        <taxon>Mycobacteriales</taxon>
        <taxon>Mycobacteriaceae</taxon>
        <taxon>Mycolicibacterium</taxon>
    </lineage>
</organism>
<dbReference type="Gene3D" id="3.30.70.270">
    <property type="match status" value="1"/>
</dbReference>
<evidence type="ECO:0000256" key="1">
    <source>
        <dbReference type="SAM" id="Phobius"/>
    </source>
</evidence>
<feature type="domain" description="PAC" evidence="3">
    <location>
        <begin position="492"/>
        <end position="544"/>
    </location>
</feature>
<evidence type="ECO:0000259" key="2">
    <source>
        <dbReference type="PROSITE" id="PS50112"/>
    </source>
</evidence>
<dbReference type="SMR" id="A0A0J6VLI5"/>
<comment type="caution">
    <text evidence="6">The sequence shown here is derived from an EMBL/GenBank/DDBJ whole genome shotgun (WGS) entry which is preliminary data.</text>
</comment>
<dbReference type="InterPro" id="IPR000160">
    <property type="entry name" value="GGDEF_dom"/>
</dbReference>
<dbReference type="Proteomes" id="UP000036513">
    <property type="component" value="Unassembled WGS sequence"/>
</dbReference>
<dbReference type="InterPro" id="IPR001610">
    <property type="entry name" value="PAC"/>
</dbReference>
<keyword evidence="1" id="KW-0472">Membrane</keyword>
<dbReference type="PROSITE" id="PS50113">
    <property type="entry name" value="PAC"/>
    <property type="match status" value="2"/>
</dbReference>
<dbReference type="PROSITE" id="PS50883">
    <property type="entry name" value="EAL"/>
    <property type="match status" value="1"/>
</dbReference>
<evidence type="ECO:0000313" key="7">
    <source>
        <dbReference type="Proteomes" id="UP000036513"/>
    </source>
</evidence>
<dbReference type="Gene3D" id="3.30.450.20">
    <property type="entry name" value="PAS domain"/>
    <property type="match status" value="2"/>
</dbReference>
<dbReference type="InterPro" id="IPR001633">
    <property type="entry name" value="EAL_dom"/>
</dbReference>
<dbReference type="Pfam" id="PF00990">
    <property type="entry name" value="GGDEF"/>
    <property type="match status" value="1"/>
</dbReference>
<dbReference type="InterPro" id="IPR029787">
    <property type="entry name" value="Nucleotide_cyclase"/>
</dbReference>
<dbReference type="SUPFAM" id="SSF55785">
    <property type="entry name" value="PYP-like sensor domain (PAS domain)"/>
    <property type="match status" value="2"/>
</dbReference>
<dbReference type="InterPro" id="IPR052155">
    <property type="entry name" value="Biofilm_reg_signaling"/>
</dbReference>
<dbReference type="AlphaFoldDB" id="A0A0J6VLI5"/>
<accession>A0A0J6VLI5</accession>
<dbReference type="Pfam" id="PF13426">
    <property type="entry name" value="PAS_9"/>
    <property type="match status" value="1"/>
</dbReference>
<evidence type="ECO:0000259" key="5">
    <source>
        <dbReference type="PROSITE" id="PS50887"/>
    </source>
</evidence>
<proteinExistence type="predicted"/>
<dbReference type="InterPro" id="IPR035965">
    <property type="entry name" value="PAS-like_dom_sf"/>
</dbReference>
<feature type="transmembrane region" description="Helical" evidence="1">
    <location>
        <begin position="84"/>
        <end position="106"/>
    </location>
</feature>
<dbReference type="SUPFAM" id="SSF55073">
    <property type="entry name" value="Nucleotide cyclase"/>
    <property type="match status" value="1"/>
</dbReference>
<dbReference type="EC" id="3.1.4.52" evidence="6"/>
<dbReference type="CDD" id="cd00130">
    <property type="entry name" value="PAS"/>
    <property type="match status" value="2"/>
</dbReference>
<feature type="transmembrane region" description="Helical" evidence="1">
    <location>
        <begin position="183"/>
        <end position="207"/>
    </location>
</feature>
<dbReference type="CDD" id="cd01948">
    <property type="entry name" value="EAL"/>
    <property type="match status" value="1"/>
</dbReference>
<dbReference type="SMART" id="SM00086">
    <property type="entry name" value="PAC"/>
    <property type="match status" value="2"/>
</dbReference>
<feature type="domain" description="PAS" evidence="2">
    <location>
        <begin position="409"/>
        <end position="465"/>
    </location>
</feature>
<reference evidence="6 7" key="1">
    <citation type="journal article" date="2015" name="Genome Biol. Evol.">
        <title>Characterization of Three Mycobacterium spp. with Potential Use in Bioremediation by Genome Sequencing and Comparative Genomics.</title>
        <authorList>
            <person name="Das S."/>
            <person name="Pettersson B.M."/>
            <person name="Behra P.R."/>
            <person name="Ramesh M."/>
            <person name="Dasgupta S."/>
            <person name="Bhattacharya A."/>
            <person name="Kirsebom L.A."/>
        </authorList>
    </citation>
    <scope>NUCLEOTIDE SEQUENCE [LARGE SCALE GENOMIC DNA]</scope>
    <source>
        <strain evidence="6 7">DSM 43826</strain>
    </source>
</reference>
<keyword evidence="7" id="KW-1185">Reference proteome</keyword>
<feature type="domain" description="PAS" evidence="2">
    <location>
        <begin position="545"/>
        <end position="592"/>
    </location>
</feature>
<dbReference type="PROSITE" id="PS50112">
    <property type="entry name" value="PAS"/>
    <property type="match status" value="2"/>
</dbReference>
<evidence type="ECO:0000259" key="4">
    <source>
        <dbReference type="PROSITE" id="PS50883"/>
    </source>
</evidence>
<dbReference type="SMART" id="SM00052">
    <property type="entry name" value="EAL"/>
    <property type="match status" value="1"/>
</dbReference>
<evidence type="ECO:0000313" key="6">
    <source>
        <dbReference type="EMBL" id="KMO70412.1"/>
    </source>
</evidence>
<dbReference type="PANTHER" id="PTHR44757:SF2">
    <property type="entry name" value="BIOFILM ARCHITECTURE MAINTENANCE PROTEIN MBAA"/>
    <property type="match status" value="1"/>
</dbReference>
<feature type="transmembrane region" description="Helical" evidence="1">
    <location>
        <begin position="227"/>
        <end position="251"/>
    </location>
</feature>
<dbReference type="NCBIfam" id="TIGR00229">
    <property type="entry name" value="sensory_box"/>
    <property type="match status" value="2"/>
</dbReference>
<dbReference type="GO" id="GO:0071111">
    <property type="term" value="F:cyclic-guanylate-specific phosphodiesterase activity"/>
    <property type="evidence" value="ECO:0007669"/>
    <property type="project" value="UniProtKB-EC"/>
</dbReference>
<dbReference type="InterPro" id="IPR035919">
    <property type="entry name" value="EAL_sf"/>
</dbReference>
<feature type="transmembrane region" description="Helical" evidence="1">
    <location>
        <begin position="118"/>
        <end position="140"/>
    </location>
</feature>
<sequence>MGRIVRSATYFVAFPIAYALAILVGRATRLGGGEIALVWPAAAVSTIWLLAAYRCGRRERAAHFLLLTGLTFGVNLYTGAAVPLAAWFVLVNVVLAVVTVRVLTYGRREVVLRDPADLAHLIAAVVVGNCCGAFLAAGYFTVVDGDPAVETFALFAVRNGASALLGVAIWLRLHDVTFERPRLTPFAVLEAVAVGGSVVGVFVWAFWLNTGVPMAFLVLVPAMWLALRYSTTISTFFVTAAGIWIICATLVGRGTFIVPDMQIRALLAQAMVISLTVIVLALALYRDSRARLIDELELARDAADRDSQLLAAVLDSIHDSVILIDATGEVVLQNARASDSGLVGDVVTASRDLAEVPAPGARRDVMVEAEHSRVIELTTAPLARQSPFRVVAFRDVTEERTHAQQLREARDLFAGVLQAASEQAIIGTDPAGRITVFNNGAERLLGWTAAEMIGRMPLEFHYLPEVEARAAETGSAAGFDVFVHGVGPDSADVREWTYVRRDGTHVAVSLAISQMTDQDGRCVGYIGVATDITEQKAAEQALAESEERFRLAFDTAPMGMFMFDVTPERFGRITRCNQAMADVLGRRPDDVLQLTVTELDGLKSRSETTTLEQLLSLRVGQTFDAETSFRRADGGTVWGLVSASVVAPRGSEPYGICLVEDITARKRVEDELHYLASHDPLTGLANRALFMGRIDKALADAERTGSDSVGLIFLDLDGFKTVNDTWGHAQGDEVLKVVGDRLKSSIGPHDTAARLGGDEFAVLCPRDADVASLRSAAERIRTEMRRPVRLGPGRMYDQLSVSAGVVISQPGCQSETLLQRADKLMYFAKRSGKDCVTVGSGPAEEAALLREMQLTPELGRALELHEFAVHFQPIVDLRTGECVAAEALLRWQHPERGLLGPDEFLSIAEASRFMPAIGRGVLNEACRQARMWTGPAERSAVHVNVSGRQLEVGDLRADVLNALDVSGLDPHRLVLELTETHAGRVAASLGDDLNMLRQLGIRIAIDDVGTGFSGLVKIADLPVDMLKISRQFIAGLPADVRSAAISKAIVGLGTSLGMTVIAEGIERQDQRDLLLEWGCELGQGYLFGKARPGASGIKSPSSLFHPA</sequence>
<gene>
    <name evidence="6" type="primary">gmr_3</name>
    <name evidence="6" type="ORF">MCHLDSM_05300</name>
</gene>
<dbReference type="STRING" id="37916.MCHLDSM_05300"/>
<feature type="domain" description="EAL" evidence="4">
    <location>
        <begin position="851"/>
        <end position="1104"/>
    </location>
</feature>
<dbReference type="InterPro" id="IPR043128">
    <property type="entry name" value="Rev_trsase/Diguanyl_cyclase"/>
</dbReference>
<evidence type="ECO:0000259" key="3">
    <source>
        <dbReference type="PROSITE" id="PS50113"/>
    </source>
</evidence>
<keyword evidence="6" id="KW-0378">Hydrolase</keyword>
<feature type="transmembrane region" description="Helical" evidence="1">
    <location>
        <begin position="61"/>
        <end position="78"/>
    </location>
</feature>
<keyword evidence="1" id="KW-0812">Transmembrane</keyword>
<dbReference type="EMBL" id="JYNL01000064">
    <property type="protein sequence ID" value="KMO70412.1"/>
    <property type="molecule type" value="Genomic_DNA"/>
</dbReference>
<dbReference type="Pfam" id="PF13188">
    <property type="entry name" value="PAS_8"/>
    <property type="match status" value="1"/>
</dbReference>
<dbReference type="SUPFAM" id="SSF141868">
    <property type="entry name" value="EAL domain-like"/>
    <property type="match status" value="1"/>
</dbReference>
<dbReference type="SMART" id="SM00267">
    <property type="entry name" value="GGDEF"/>
    <property type="match status" value="1"/>
</dbReference>
<feature type="domain" description="GGDEF" evidence="5">
    <location>
        <begin position="707"/>
        <end position="841"/>
    </location>
</feature>
<dbReference type="Gene3D" id="3.20.20.450">
    <property type="entry name" value="EAL domain"/>
    <property type="match status" value="1"/>
</dbReference>
<dbReference type="InterPro" id="IPR000014">
    <property type="entry name" value="PAS"/>
</dbReference>
<name>A0A0J6VLI5_9MYCO</name>
<dbReference type="PATRIC" id="fig|37916.4.peg.5306"/>
<dbReference type="NCBIfam" id="TIGR00254">
    <property type="entry name" value="GGDEF"/>
    <property type="match status" value="1"/>
</dbReference>
<keyword evidence="1" id="KW-1133">Transmembrane helix</keyword>
<feature type="transmembrane region" description="Helical" evidence="1">
    <location>
        <begin position="7"/>
        <end position="25"/>
    </location>
</feature>
<feature type="transmembrane region" description="Helical" evidence="1">
    <location>
        <begin position="37"/>
        <end position="54"/>
    </location>
</feature>
<dbReference type="RefSeq" id="WP_048472422.1">
    <property type="nucleotide sequence ID" value="NZ_JYNL01000064.1"/>
</dbReference>
<dbReference type="PANTHER" id="PTHR44757">
    <property type="entry name" value="DIGUANYLATE CYCLASE DGCP"/>
    <property type="match status" value="1"/>
</dbReference>
<dbReference type="CDD" id="cd01949">
    <property type="entry name" value="GGDEF"/>
    <property type="match status" value="1"/>
</dbReference>
<dbReference type="PROSITE" id="PS50887">
    <property type="entry name" value="GGDEF"/>
    <property type="match status" value="1"/>
</dbReference>
<dbReference type="SMART" id="SM00091">
    <property type="entry name" value="PAS"/>
    <property type="match status" value="3"/>
</dbReference>
<protein>
    <submittedName>
        <fullName evidence="6">Cyclic di-GMP phosphodiesterase Gmr</fullName>
        <ecNumber evidence="6">3.1.4.52</ecNumber>
    </submittedName>
</protein>
<feature type="transmembrane region" description="Helical" evidence="1">
    <location>
        <begin position="263"/>
        <end position="285"/>
    </location>
</feature>
<feature type="domain" description="PAC" evidence="3">
    <location>
        <begin position="623"/>
        <end position="674"/>
    </location>
</feature>